<sequence>MFIKAITKVKLLKNSVWVIMNRKKISIIEKILIYSVGIVLTFDGVVGFFSFINTRNYIHTVGVVEELDRKKIVYNPRKIGYKKVMVIRYETDNHGTLYATLRSHYPFRKVGDELPLWYDPDEPKNIKLPFSDSISYILSIVIGVLIIYFGLFIVNKNR</sequence>
<keyword evidence="1" id="KW-1133">Transmembrane helix</keyword>
<proteinExistence type="predicted"/>
<feature type="transmembrane region" description="Helical" evidence="1">
    <location>
        <begin position="134"/>
        <end position="154"/>
    </location>
</feature>
<evidence type="ECO:0000256" key="1">
    <source>
        <dbReference type="SAM" id="Phobius"/>
    </source>
</evidence>
<dbReference type="AlphaFoldDB" id="A0A0G4KAA7"/>
<evidence type="ECO:0008006" key="4">
    <source>
        <dbReference type="Google" id="ProtNLM"/>
    </source>
</evidence>
<organism evidence="2 3">
    <name type="scientific">Brachyspira suanatina</name>
    <dbReference type="NCBI Taxonomy" id="381802"/>
    <lineage>
        <taxon>Bacteria</taxon>
        <taxon>Pseudomonadati</taxon>
        <taxon>Spirochaetota</taxon>
        <taxon>Spirochaetia</taxon>
        <taxon>Brachyspirales</taxon>
        <taxon>Brachyspiraceae</taxon>
        <taxon>Brachyspira</taxon>
    </lineage>
</organism>
<gene>
    <name evidence="2" type="ORF">BRSU_2676</name>
</gene>
<reference evidence="3" key="1">
    <citation type="submission" date="2015-04" db="EMBL/GenBank/DDBJ databases">
        <authorList>
            <person name="Mushtaq Mamoona"/>
        </authorList>
    </citation>
    <scope>NUCLEOTIDE SEQUENCE [LARGE SCALE GENOMIC DNA]</scope>
    <source>
        <strain evidence="3">AN4859/03</strain>
    </source>
</reference>
<evidence type="ECO:0000313" key="3">
    <source>
        <dbReference type="Proteomes" id="UP000043763"/>
    </source>
</evidence>
<protein>
    <recommendedName>
        <fullName evidence="4">DUF3592 domain-containing protein</fullName>
    </recommendedName>
</protein>
<feature type="transmembrane region" description="Helical" evidence="1">
    <location>
        <begin position="31"/>
        <end position="52"/>
    </location>
</feature>
<name>A0A0G4KAA7_9SPIR</name>
<accession>A0A0G4KAA7</accession>
<dbReference type="Proteomes" id="UP000043763">
    <property type="component" value="Unassembled WGS sequence"/>
</dbReference>
<keyword evidence="1" id="KW-0472">Membrane</keyword>
<evidence type="ECO:0000313" key="2">
    <source>
        <dbReference type="EMBL" id="CRF35468.1"/>
    </source>
</evidence>
<dbReference type="EMBL" id="CVLB01000003">
    <property type="protein sequence ID" value="CRF35468.1"/>
    <property type="molecule type" value="Genomic_DNA"/>
</dbReference>
<keyword evidence="3" id="KW-1185">Reference proteome</keyword>
<keyword evidence="1" id="KW-0812">Transmembrane</keyword>